<dbReference type="InterPro" id="IPR005247">
    <property type="entry name" value="YbhB_YbcL/LppC-like"/>
</dbReference>
<dbReference type="InterPro" id="IPR003591">
    <property type="entry name" value="Leu-rich_rpt_typical-subtyp"/>
</dbReference>
<evidence type="ECO:0000256" key="7">
    <source>
        <dbReference type="ARBA" id="ARBA00022989"/>
    </source>
</evidence>
<dbReference type="NCBIfam" id="TIGR00481">
    <property type="entry name" value="YbhB/YbcL family Raf kinase inhibitor-like protein"/>
    <property type="match status" value="1"/>
</dbReference>
<dbReference type="PRINTS" id="PR00019">
    <property type="entry name" value="LEURICHRPT"/>
</dbReference>
<dbReference type="Pfam" id="PF00560">
    <property type="entry name" value="LRR_1"/>
    <property type="match status" value="4"/>
</dbReference>
<sequence>MLSNLDLRGCSFSGPIPGSIKNLTQLVYLDLSINQFVGSVPSFAFLKNLSVINLRSNRLIGHIPDSLWEGLEKLSFLDLSENSLLGELPASLFALPSINVLTLNNNSFSGVIRDTLNSSSSLEVLDLQDNNLEGPIPRFLFELQNLSSLSLSANKFNGSVQLTDFRKLTNLVSLDLSYNHLSVNVSETAPISSLFPRLGTLMLASCNLQKFPLLRNLSSLMMLDLSDNQLHGEIPNWTWEVGDGVLRFLNLSHNQFSHLQEPYEFRNHHYLDLHSNKLGGEIPDPPRTAVFVDMSSNNFSSPLPANIGYSLTSAFFFSLANNKIVGTIHLHCATQPASKRNNLTGDIPDTFPVSCGLETLDLSWNVLQGGVPNSLARCTEMEVLNIGNNDLNGNFPCWLKNLTRLRVLVLSKNKFHGNISCLGDGVTWPNLQIIGIASNEFNSVLPGNLFRELKALTVAENGLDHLNFVFATAYHIYYQDSVILMLKGQGVELEKILNIFTSIDFSNNHFSGIIPETIGELKSLYVLNFSHNGLSGHIPGSIGNLEDLESLDLSFNNLGGEIPQQLASLTFLSFLNLSYNNLVGRIPQGSQMQTFPDSSFLGNEGLCGFPLNKTCTDHSGPAFEQPTSEEEDHKTIEHGIYAGVVQHKPRGKAAEAVHGRGARREEEHLPPLEWYNVPEGTKSLALIVQDIDAPEPSGPIVPFIIWVVVNIPPTLKGVPEGFSGKEEQMGGDYAGIKEGINDLKKHGWEAPKLPSHGHRIEFKLYALDDELHLGNKVTRIRCWMQLKGTYLGKQF</sequence>
<dbReference type="FunFam" id="3.80.10.10:FF:000213">
    <property type="entry name" value="Tyrosine-sulfated glycopeptide receptor 1"/>
    <property type="match status" value="1"/>
</dbReference>
<dbReference type="Pfam" id="PF01161">
    <property type="entry name" value="PBP"/>
    <property type="match status" value="1"/>
</dbReference>
<keyword evidence="4" id="KW-0433">Leucine-rich repeat</keyword>
<name>A0AAW2N5P4_9LAMI</name>
<dbReference type="GO" id="GO:0006952">
    <property type="term" value="P:defense response"/>
    <property type="evidence" value="ECO:0007669"/>
    <property type="project" value="UniProtKB-ARBA"/>
</dbReference>
<gene>
    <name evidence="11" type="ORF">Sangu_1337800</name>
</gene>
<evidence type="ECO:0000256" key="10">
    <source>
        <dbReference type="ARBA" id="ARBA00023180"/>
    </source>
</evidence>
<keyword evidence="5" id="KW-0812">Transmembrane</keyword>
<evidence type="ECO:0000256" key="3">
    <source>
        <dbReference type="ARBA" id="ARBA00022475"/>
    </source>
</evidence>
<keyword evidence="7" id="KW-1133">Transmembrane helix</keyword>
<dbReference type="Gene3D" id="3.90.280.10">
    <property type="entry name" value="PEBP-like"/>
    <property type="match status" value="1"/>
</dbReference>
<evidence type="ECO:0000256" key="1">
    <source>
        <dbReference type="ARBA" id="ARBA00004251"/>
    </source>
</evidence>
<evidence type="ECO:0000256" key="9">
    <source>
        <dbReference type="ARBA" id="ARBA00023170"/>
    </source>
</evidence>
<keyword evidence="8" id="KW-0472">Membrane</keyword>
<dbReference type="FunFam" id="3.80.10.10:FF:000095">
    <property type="entry name" value="LRR receptor-like serine/threonine-protein kinase GSO1"/>
    <property type="match status" value="1"/>
</dbReference>
<keyword evidence="9 11" id="KW-0675">Receptor</keyword>
<dbReference type="Gene3D" id="3.80.10.10">
    <property type="entry name" value="Ribonuclease Inhibitor"/>
    <property type="match status" value="2"/>
</dbReference>
<keyword evidence="3" id="KW-1003">Cell membrane</keyword>
<dbReference type="CDD" id="cd00865">
    <property type="entry name" value="PEBP_bact_arch"/>
    <property type="match status" value="1"/>
</dbReference>
<proteinExistence type="inferred from homology"/>
<dbReference type="PANTHER" id="PTHR27004:SF463">
    <property type="entry name" value="RECEPTOR-LIKE PROTEIN 12"/>
    <property type="match status" value="1"/>
</dbReference>
<keyword evidence="6" id="KW-0677">Repeat</keyword>
<dbReference type="GO" id="GO:0005886">
    <property type="term" value="C:plasma membrane"/>
    <property type="evidence" value="ECO:0007669"/>
    <property type="project" value="UniProtKB-SubCell"/>
</dbReference>
<dbReference type="InterPro" id="IPR008914">
    <property type="entry name" value="PEBP"/>
</dbReference>
<keyword evidence="10" id="KW-0325">Glycoprotein</keyword>
<evidence type="ECO:0000256" key="8">
    <source>
        <dbReference type="ARBA" id="ARBA00023136"/>
    </source>
</evidence>
<dbReference type="InterPro" id="IPR032675">
    <property type="entry name" value="LRR_dom_sf"/>
</dbReference>
<reference evidence="11" key="1">
    <citation type="submission" date="2020-06" db="EMBL/GenBank/DDBJ databases">
        <authorList>
            <person name="Li T."/>
            <person name="Hu X."/>
            <person name="Zhang T."/>
            <person name="Song X."/>
            <person name="Zhang H."/>
            <person name="Dai N."/>
            <person name="Sheng W."/>
            <person name="Hou X."/>
            <person name="Wei L."/>
        </authorList>
    </citation>
    <scope>NUCLEOTIDE SEQUENCE</scope>
    <source>
        <strain evidence="11">G01</strain>
        <tissue evidence="11">Leaf</tissue>
    </source>
</reference>
<comment type="similarity">
    <text evidence="2">Belongs to the RLP family.</text>
</comment>
<dbReference type="PANTHER" id="PTHR27004">
    <property type="entry name" value="RECEPTOR-LIKE PROTEIN 12 ISOFORM X1"/>
    <property type="match status" value="1"/>
</dbReference>
<dbReference type="SUPFAM" id="SSF49777">
    <property type="entry name" value="PEBP-like"/>
    <property type="match status" value="1"/>
</dbReference>
<reference evidence="11" key="2">
    <citation type="journal article" date="2024" name="Plant">
        <title>Genomic evolution and insights into agronomic trait innovations of Sesamum species.</title>
        <authorList>
            <person name="Miao H."/>
            <person name="Wang L."/>
            <person name="Qu L."/>
            <person name="Liu H."/>
            <person name="Sun Y."/>
            <person name="Le M."/>
            <person name="Wang Q."/>
            <person name="Wei S."/>
            <person name="Zheng Y."/>
            <person name="Lin W."/>
            <person name="Duan Y."/>
            <person name="Cao H."/>
            <person name="Xiong S."/>
            <person name="Wang X."/>
            <person name="Wei L."/>
            <person name="Li C."/>
            <person name="Ma Q."/>
            <person name="Ju M."/>
            <person name="Zhao R."/>
            <person name="Li G."/>
            <person name="Mu C."/>
            <person name="Tian Q."/>
            <person name="Mei H."/>
            <person name="Zhang T."/>
            <person name="Gao T."/>
            <person name="Zhang H."/>
        </authorList>
    </citation>
    <scope>NUCLEOTIDE SEQUENCE</scope>
    <source>
        <strain evidence="11">G01</strain>
    </source>
</reference>
<organism evidence="11">
    <name type="scientific">Sesamum angustifolium</name>
    <dbReference type="NCBI Taxonomy" id="2727405"/>
    <lineage>
        <taxon>Eukaryota</taxon>
        <taxon>Viridiplantae</taxon>
        <taxon>Streptophyta</taxon>
        <taxon>Embryophyta</taxon>
        <taxon>Tracheophyta</taxon>
        <taxon>Spermatophyta</taxon>
        <taxon>Magnoliopsida</taxon>
        <taxon>eudicotyledons</taxon>
        <taxon>Gunneridae</taxon>
        <taxon>Pentapetalae</taxon>
        <taxon>asterids</taxon>
        <taxon>lamiids</taxon>
        <taxon>Lamiales</taxon>
        <taxon>Pedaliaceae</taxon>
        <taxon>Sesamum</taxon>
    </lineage>
</organism>
<accession>A0AAW2N5P4</accession>
<dbReference type="SUPFAM" id="SSF52058">
    <property type="entry name" value="L domain-like"/>
    <property type="match status" value="2"/>
</dbReference>
<dbReference type="AlphaFoldDB" id="A0AAW2N5P4"/>
<dbReference type="InterPro" id="IPR001611">
    <property type="entry name" value="Leu-rich_rpt"/>
</dbReference>
<evidence type="ECO:0000256" key="6">
    <source>
        <dbReference type="ARBA" id="ARBA00022737"/>
    </source>
</evidence>
<protein>
    <submittedName>
        <fullName evidence="11">Receptor-like protein 54</fullName>
    </submittedName>
</protein>
<dbReference type="InterPro" id="IPR036610">
    <property type="entry name" value="PEBP-like_sf"/>
</dbReference>
<dbReference type="Pfam" id="PF13855">
    <property type="entry name" value="LRR_8"/>
    <property type="match status" value="2"/>
</dbReference>
<evidence type="ECO:0000256" key="4">
    <source>
        <dbReference type="ARBA" id="ARBA00022614"/>
    </source>
</evidence>
<evidence type="ECO:0000256" key="5">
    <source>
        <dbReference type="ARBA" id="ARBA00022692"/>
    </source>
</evidence>
<dbReference type="GO" id="GO:0051707">
    <property type="term" value="P:response to other organism"/>
    <property type="evidence" value="ECO:0007669"/>
    <property type="project" value="UniProtKB-ARBA"/>
</dbReference>
<evidence type="ECO:0000313" key="11">
    <source>
        <dbReference type="EMBL" id="KAL0338157.1"/>
    </source>
</evidence>
<comment type="subcellular location">
    <subcellularLocation>
        <location evidence="1">Cell membrane</location>
        <topology evidence="1">Single-pass type I membrane protein</topology>
    </subcellularLocation>
</comment>
<comment type="caution">
    <text evidence="11">The sequence shown here is derived from an EMBL/GenBank/DDBJ whole genome shotgun (WGS) entry which is preliminary data.</text>
</comment>
<dbReference type="SMART" id="SM00369">
    <property type="entry name" value="LRR_TYP"/>
    <property type="match status" value="9"/>
</dbReference>
<evidence type="ECO:0000256" key="2">
    <source>
        <dbReference type="ARBA" id="ARBA00009592"/>
    </source>
</evidence>
<dbReference type="EMBL" id="JACGWK010000008">
    <property type="protein sequence ID" value="KAL0338157.1"/>
    <property type="molecule type" value="Genomic_DNA"/>
</dbReference>